<name>K3ZPU9_SETIT</name>
<organism evidence="1 2">
    <name type="scientific">Setaria italica</name>
    <name type="common">Foxtail millet</name>
    <name type="synonym">Panicum italicum</name>
    <dbReference type="NCBI Taxonomy" id="4555"/>
    <lineage>
        <taxon>Eukaryota</taxon>
        <taxon>Viridiplantae</taxon>
        <taxon>Streptophyta</taxon>
        <taxon>Embryophyta</taxon>
        <taxon>Tracheophyta</taxon>
        <taxon>Spermatophyta</taxon>
        <taxon>Magnoliopsida</taxon>
        <taxon>Liliopsida</taxon>
        <taxon>Poales</taxon>
        <taxon>Poaceae</taxon>
        <taxon>PACMAD clade</taxon>
        <taxon>Panicoideae</taxon>
        <taxon>Panicodae</taxon>
        <taxon>Paniceae</taxon>
        <taxon>Cenchrinae</taxon>
        <taxon>Setaria</taxon>
    </lineage>
</organism>
<protein>
    <submittedName>
        <fullName evidence="1">Uncharacterized protein</fullName>
    </submittedName>
</protein>
<keyword evidence="2" id="KW-1185">Reference proteome</keyword>
<dbReference type="InParanoid" id="K3ZPU9"/>
<dbReference type="EnsemblPlants" id="KQK93360">
    <property type="protein sequence ID" value="KQK93360"/>
    <property type="gene ID" value="SETIT_028629mg"/>
</dbReference>
<dbReference type="HOGENOM" id="CLU_3280504_0_0_1"/>
<accession>K3ZPU9</accession>
<dbReference type="Gramene" id="KQK93360">
    <property type="protein sequence ID" value="KQK93360"/>
    <property type="gene ID" value="SETIT_028629mg"/>
</dbReference>
<dbReference type="EMBL" id="AGNK02004603">
    <property type="status" value="NOT_ANNOTATED_CDS"/>
    <property type="molecule type" value="Genomic_DNA"/>
</dbReference>
<reference evidence="1" key="2">
    <citation type="submission" date="2018-08" db="UniProtKB">
        <authorList>
            <consortium name="EnsemblPlants"/>
        </authorList>
    </citation>
    <scope>IDENTIFICATION</scope>
    <source>
        <strain evidence="1">Yugu1</strain>
    </source>
</reference>
<dbReference type="Proteomes" id="UP000004995">
    <property type="component" value="Unassembled WGS sequence"/>
</dbReference>
<reference evidence="2" key="1">
    <citation type="journal article" date="2012" name="Nat. Biotechnol.">
        <title>Reference genome sequence of the model plant Setaria.</title>
        <authorList>
            <person name="Bennetzen J.L."/>
            <person name="Schmutz J."/>
            <person name="Wang H."/>
            <person name="Percifield R."/>
            <person name="Hawkins J."/>
            <person name="Pontaroli A.C."/>
            <person name="Estep M."/>
            <person name="Feng L."/>
            <person name="Vaughn J.N."/>
            <person name="Grimwood J."/>
            <person name="Jenkins J."/>
            <person name="Barry K."/>
            <person name="Lindquist E."/>
            <person name="Hellsten U."/>
            <person name="Deshpande S."/>
            <person name="Wang X."/>
            <person name="Wu X."/>
            <person name="Mitros T."/>
            <person name="Triplett J."/>
            <person name="Yang X."/>
            <person name="Ye C.Y."/>
            <person name="Mauro-Herrera M."/>
            <person name="Wang L."/>
            <person name="Li P."/>
            <person name="Sharma M."/>
            <person name="Sharma R."/>
            <person name="Ronald P.C."/>
            <person name="Panaud O."/>
            <person name="Kellogg E.A."/>
            <person name="Brutnell T.P."/>
            <person name="Doust A.N."/>
            <person name="Tuskan G.A."/>
            <person name="Rokhsar D."/>
            <person name="Devos K.M."/>
        </authorList>
    </citation>
    <scope>NUCLEOTIDE SEQUENCE [LARGE SCALE GENOMIC DNA]</scope>
    <source>
        <strain evidence="2">cv. Yugu1</strain>
    </source>
</reference>
<proteinExistence type="predicted"/>
<sequence>MSYLFSCTWICADVWISYSHVAGYLMPTSLCQLLSVTDFSS</sequence>
<dbReference type="AlphaFoldDB" id="K3ZPU9"/>
<evidence type="ECO:0000313" key="2">
    <source>
        <dbReference type="Proteomes" id="UP000004995"/>
    </source>
</evidence>
<evidence type="ECO:0000313" key="1">
    <source>
        <dbReference type="EnsemblPlants" id="KQK93360"/>
    </source>
</evidence>